<sequence>MVDKKTMTRRTAFGSIAAGLLLLGEQTFGFSSLQADRGTTVTAVDDGTALLTINGKTADETPVFENRFETDMRITLTAPNEDSAEFDVDDDGTSVSEADFTLSAGESRIVSMNADTTEITVAIEATFDAGKITLQRNFEIPQSSQVDITPTVAASGGSGKFEFGLANRGSIDAVMEAIRINDTSTDADRVAEKEIFVISESDNVNESPRQLISSQLYIGENEPLTGFDNDDSVTLPAPAEGEEEGDEIVFKFDRFGKLKNKNKKFKTVKMSGASVNIEIEFSDSSNATFELTDGN</sequence>
<organism evidence="1 2">
    <name type="scientific">Natrinema thermotolerans</name>
    <dbReference type="NCBI Taxonomy" id="121872"/>
    <lineage>
        <taxon>Archaea</taxon>
        <taxon>Methanobacteriati</taxon>
        <taxon>Methanobacteriota</taxon>
        <taxon>Stenosarchaea group</taxon>
        <taxon>Halobacteria</taxon>
        <taxon>Halobacteriales</taxon>
        <taxon>Natrialbaceae</taxon>
        <taxon>Natrinema</taxon>
    </lineage>
</organism>
<reference evidence="1 2" key="1">
    <citation type="submission" date="2022-07" db="EMBL/GenBank/DDBJ databases">
        <title>Two temperate virus in Haloterrigena jeotgali A29.</title>
        <authorList>
            <person name="Deng X."/>
        </authorList>
    </citation>
    <scope>NUCLEOTIDE SEQUENCE [LARGE SCALE GENOMIC DNA]</scope>
    <source>
        <strain evidence="1 2">A29</strain>
    </source>
</reference>
<dbReference type="GeneID" id="39862307"/>
<dbReference type="EMBL" id="CP101873">
    <property type="protein sequence ID" value="WMT06070.1"/>
    <property type="molecule type" value="Genomic_DNA"/>
</dbReference>
<accession>A0AAF0P7T5</accession>
<dbReference type="AlphaFoldDB" id="A0AAF0P7T5"/>
<gene>
    <name evidence="1" type="ORF">NP511_11815</name>
</gene>
<dbReference type="RefSeq" id="WP_136396890.1">
    <property type="nucleotide sequence ID" value="NZ_CP101873.1"/>
</dbReference>
<keyword evidence="2" id="KW-1185">Reference proteome</keyword>
<evidence type="ECO:0000313" key="2">
    <source>
        <dbReference type="Proteomes" id="UP001224926"/>
    </source>
</evidence>
<proteinExistence type="predicted"/>
<evidence type="ECO:0000313" key="1">
    <source>
        <dbReference type="EMBL" id="WMT06070.1"/>
    </source>
</evidence>
<dbReference type="Proteomes" id="UP001224926">
    <property type="component" value="Chromosome"/>
</dbReference>
<protein>
    <submittedName>
        <fullName evidence="1">Uncharacterized protein</fullName>
    </submittedName>
</protein>
<name>A0AAF0P7T5_9EURY</name>